<evidence type="ECO:0000313" key="3">
    <source>
        <dbReference type="EMBL" id="MBO1359724.1"/>
    </source>
</evidence>
<protein>
    <submittedName>
        <fullName evidence="3">Acyltransferase</fullName>
    </submittedName>
</protein>
<feature type="transmembrane region" description="Helical" evidence="1">
    <location>
        <begin position="316"/>
        <end position="339"/>
    </location>
</feature>
<feature type="transmembrane region" description="Helical" evidence="1">
    <location>
        <begin position="204"/>
        <end position="222"/>
    </location>
</feature>
<dbReference type="Proteomes" id="UP000664771">
    <property type="component" value="Unassembled WGS sequence"/>
</dbReference>
<keyword evidence="3" id="KW-0808">Transferase</keyword>
<gene>
    <name evidence="3" type="ORF">J2D73_07935</name>
</gene>
<keyword evidence="4" id="KW-1185">Reference proteome</keyword>
<dbReference type="Pfam" id="PF01757">
    <property type="entry name" value="Acyl_transf_3"/>
    <property type="match status" value="1"/>
</dbReference>
<feature type="transmembrane region" description="Helical" evidence="1">
    <location>
        <begin position="345"/>
        <end position="365"/>
    </location>
</feature>
<evidence type="ECO:0000259" key="2">
    <source>
        <dbReference type="Pfam" id="PF01757"/>
    </source>
</evidence>
<evidence type="ECO:0000256" key="1">
    <source>
        <dbReference type="SAM" id="Phobius"/>
    </source>
</evidence>
<keyword evidence="1" id="KW-1133">Transmembrane helix</keyword>
<feature type="transmembrane region" description="Helical" evidence="1">
    <location>
        <begin position="287"/>
        <end position="304"/>
    </location>
</feature>
<dbReference type="RefSeq" id="WP_207881062.1">
    <property type="nucleotide sequence ID" value="NZ_JAFVMF010000007.1"/>
</dbReference>
<organism evidence="3 4">
    <name type="scientific">Acetobacter sacchari</name>
    <dbReference type="NCBI Taxonomy" id="2661687"/>
    <lineage>
        <taxon>Bacteria</taxon>
        <taxon>Pseudomonadati</taxon>
        <taxon>Pseudomonadota</taxon>
        <taxon>Alphaproteobacteria</taxon>
        <taxon>Acetobacterales</taxon>
        <taxon>Acetobacteraceae</taxon>
        <taxon>Acetobacter</taxon>
    </lineage>
</organism>
<dbReference type="InterPro" id="IPR050879">
    <property type="entry name" value="Acyltransferase_3"/>
</dbReference>
<dbReference type="EMBL" id="JAFVMF010000007">
    <property type="protein sequence ID" value="MBO1359724.1"/>
    <property type="molecule type" value="Genomic_DNA"/>
</dbReference>
<comment type="caution">
    <text evidence="3">The sequence shown here is derived from an EMBL/GenBank/DDBJ whole genome shotgun (WGS) entry which is preliminary data.</text>
</comment>
<name>A0ABS3LUZ8_9PROT</name>
<dbReference type="PANTHER" id="PTHR23028">
    <property type="entry name" value="ACETYLTRANSFERASE"/>
    <property type="match status" value="1"/>
</dbReference>
<reference evidence="3 4" key="1">
    <citation type="submission" date="2021-03" db="EMBL/GenBank/DDBJ databases">
        <title>The complete genome sequence of Acetobacter sacchari TBRC 11175.</title>
        <authorList>
            <person name="Charoenyingcharoen P."/>
            <person name="Yukphan P."/>
        </authorList>
    </citation>
    <scope>NUCLEOTIDE SEQUENCE [LARGE SCALE GENOMIC DNA]</scope>
    <source>
        <strain evidence="3 4">TBRC 11175</strain>
    </source>
</reference>
<feature type="domain" description="Acyltransferase 3" evidence="2">
    <location>
        <begin position="44"/>
        <end position="361"/>
    </location>
</feature>
<dbReference type="InterPro" id="IPR002656">
    <property type="entry name" value="Acyl_transf_3_dom"/>
</dbReference>
<evidence type="ECO:0000313" key="4">
    <source>
        <dbReference type="Proteomes" id="UP000664771"/>
    </source>
</evidence>
<keyword evidence="1" id="KW-0812">Transmembrane</keyword>
<keyword evidence="3" id="KW-0012">Acyltransferase</keyword>
<feature type="transmembrane region" description="Helical" evidence="1">
    <location>
        <begin position="139"/>
        <end position="158"/>
    </location>
</feature>
<feature type="transmembrane region" description="Helical" evidence="1">
    <location>
        <begin position="114"/>
        <end position="133"/>
    </location>
</feature>
<feature type="transmembrane region" description="Helical" evidence="1">
    <location>
        <begin position="76"/>
        <end position="94"/>
    </location>
</feature>
<keyword evidence="1" id="KW-0472">Membrane</keyword>
<proteinExistence type="predicted"/>
<sequence length="396" mass="46009">MEIKRHDESLILTVIFFDTKALVDYSRNPIRLGCYEPKVKREYYYYLDFMRFVCSLCVILHHSFQYLTTYPYLNHTHVVVDFFIMLGGFVATNADEPKLESGRITFRDFVRRRFLRLFPLMSVGVFLGSVFFILTHHDFRLPLIALVFAYAVLNLLLIPRFFGDYYIKEDNTVISNPPLSTIIYQTTITFIWARWFVGCRTRNVAAIVMISGVLFAISAYFTKELNVGWGGPHAIWGYLRTFYDFFAGVLIYRLRRYIPTSKVIPFFSFFVIIVIIFPPFSSVLWKIFTFYVMPPLALICGVSARGQHIVYGDKWFGRLSYSNYVTHWLVLYVIALVIPDTNNCATVGVAVALSVTVAFLTMKYYDIPISAWVNKKFDHKRRDASIPSLSRQDVEA</sequence>
<feature type="transmembrane region" description="Helical" evidence="1">
    <location>
        <begin position="234"/>
        <end position="252"/>
    </location>
</feature>
<accession>A0ABS3LUZ8</accession>
<dbReference type="GO" id="GO:0016746">
    <property type="term" value="F:acyltransferase activity"/>
    <property type="evidence" value="ECO:0007669"/>
    <property type="project" value="UniProtKB-KW"/>
</dbReference>
<feature type="transmembrane region" description="Helical" evidence="1">
    <location>
        <begin position="43"/>
        <end position="64"/>
    </location>
</feature>
<feature type="transmembrane region" description="Helical" evidence="1">
    <location>
        <begin position="264"/>
        <end position="281"/>
    </location>
</feature>
<dbReference type="PANTHER" id="PTHR23028:SF134">
    <property type="entry name" value="PUTATIVE (AFU_ORTHOLOGUE AFUA_4G08520)-RELATED"/>
    <property type="match status" value="1"/>
</dbReference>